<keyword evidence="2" id="KW-1133">Transmembrane helix</keyword>
<proteinExistence type="predicted"/>
<dbReference type="EMBL" id="PFWT01000009">
    <property type="protein sequence ID" value="PJA46520.1"/>
    <property type="molecule type" value="Genomic_DNA"/>
</dbReference>
<protein>
    <submittedName>
        <fullName evidence="3">Uncharacterized protein</fullName>
    </submittedName>
</protein>
<evidence type="ECO:0000256" key="1">
    <source>
        <dbReference type="SAM" id="Coils"/>
    </source>
</evidence>
<evidence type="ECO:0000313" key="4">
    <source>
        <dbReference type="Proteomes" id="UP000231263"/>
    </source>
</evidence>
<keyword evidence="1" id="KW-0175">Coiled coil</keyword>
<name>A0A2M7XF69_9BACT</name>
<keyword evidence="2" id="KW-0812">Transmembrane</keyword>
<dbReference type="AlphaFoldDB" id="A0A2M7XF69"/>
<feature type="coiled-coil region" evidence="1">
    <location>
        <begin position="51"/>
        <end position="85"/>
    </location>
</feature>
<sequence length="151" mass="17534">MYEKYRLQLLAVVQTILVLLVILAAGFISRFFLIALAIYFIGESIQFAVNMAQARKQQVELLEKIRILRLNAEKYRVEKKLVQNELEVTKSYLDATTSELHSWIEVAQSKVSIKDEGLVKKSFTQAEIQKIVSKSVFFRSSFRKSNEREQQ</sequence>
<evidence type="ECO:0000313" key="3">
    <source>
        <dbReference type="EMBL" id="PJA46520.1"/>
    </source>
</evidence>
<accession>A0A2M7XF69</accession>
<reference evidence="4" key="1">
    <citation type="submission" date="2017-09" db="EMBL/GenBank/DDBJ databases">
        <title>Depth-based differentiation of microbial function through sediment-hosted aquifers and enrichment of novel symbionts in the deep terrestrial subsurface.</title>
        <authorList>
            <person name="Probst A.J."/>
            <person name="Ladd B."/>
            <person name="Jarett J.K."/>
            <person name="Geller-Mcgrath D.E."/>
            <person name="Sieber C.M.K."/>
            <person name="Emerson J.B."/>
            <person name="Anantharaman K."/>
            <person name="Thomas B.C."/>
            <person name="Malmstrom R."/>
            <person name="Stieglmeier M."/>
            <person name="Klingl A."/>
            <person name="Woyke T."/>
            <person name="Ryan C.M."/>
            <person name="Banfield J.F."/>
        </authorList>
    </citation>
    <scope>NUCLEOTIDE SEQUENCE [LARGE SCALE GENOMIC DNA]</scope>
</reference>
<dbReference type="Proteomes" id="UP000231263">
    <property type="component" value="Unassembled WGS sequence"/>
</dbReference>
<evidence type="ECO:0000256" key="2">
    <source>
        <dbReference type="SAM" id="Phobius"/>
    </source>
</evidence>
<organism evidence="3 4">
    <name type="scientific">Candidatus Uhrbacteria bacterium CG_4_9_14_3_um_filter_41_35</name>
    <dbReference type="NCBI Taxonomy" id="1975034"/>
    <lineage>
        <taxon>Bacteria</taxon>
        <taxon>Candidatus Uhriibacteriota</taxon>
    </lineage>
</organism>
<comment type="caution">
    <text evidence="3">The sequence shown here is derived from an EMBL/GenBank/DDBJ whole genome shotgun (WGS) entry which is preliminary data.</text>
</comment>
<keyword evidence="2" id="KW-0472">Membrane</keyword>
<gene>
    <name evidence="3" type="ORF">CO173_02020</name>
</gene>
<feature type="transmembrane region" description="Helical" evidence="2">
    <location>
        <begin position="7"/>
        <end position="25"/>
    </location>
</feature>